<feature type="region of interest" description="Disordered" evidence="1">
    <location>
        <begin position="131"/>
        <end position="195"/>
    </location>
</feature>
<name>A2Q6B1_MEDTR</name>
<evidence type="ECO:0000256" key="1">
    <source>
        <dbReference type="SAM" id="MobiDB-lite"/>
    </source>
</evidence>
<sequence>MESCSSSICELPTNQRSVNNSIAPFMTSESNRPYFIAVCTEIICELDPLIIADLYDELQDELTLIDGYVNSHEVEFNKIPLMPILTQGNSVFQTQIFNGSTTTNEYPRYHRLTTSNLRDVTFEVDMPNKYPISSKLLSGEEEKERGKGSRMRGNTRSSHGDGESRNQLGLLDSARTDQPSTQVSESDRSIGSVEE</sequence>
<proteinExistence type="predicted"/>
<dbReference type="AlphaFoldDB" id="A2Q6B1"/>
<dbReference type="EMBL" id="AC174467">
    <property type="protein sequence ID" value="ABN09131.1"/>
    <property type="molecule type" value="Genomic_DNA"/>
</dbReference>
<evidence type="ECO:0000313" key="2">
    <source>
        <dbReference type="EMBL" id="ABN09131.1"/>
    </source>
</evidence>
<feature type="compositionally biased region" description="Basic and acidic residues" evidence="1">
    <location>
        <begin position="138"/>
        <end position="147"/>
    </location>
</feature>
<organism evidence="2">
    <name type="scientific">Medicago truncatula</name>
    <name type="common">Barrel medic</name>
    <name type="synonym">Medicago tribuloides</name>
    <dbReference type="NCBI Taxonomy" id="3880"/>
    <lineage>
        <taxon>Eukaryota</taxon>
        <taxon>Viridiplantae</taxon>
        <taxon>Streptophyta</taxon>
        <taxon>Embryophyta</taxon>
        <taxon>Tracheophyta</taxon>
        <taxon>Spermatophyta</taxon>
        <taxon>Magnoliopsida</taxon>
        <taxon>eudicotyledons</taxon>
        <taxon>Gunneridae</taxon>
        <taxon>Pentapetalae</taxon>
        <taxon>rosids</taxon>
        <taxon>fabids</taxon>
        <taxon>Fabales</taxon>
        <taxon>Fabaceae</taxon>
        <taxon>Papilionoideae</taxon>
        <taxon>50 kb inversion clade</taxon>
        <taxon>NPAAA clade</taxon>
        <taxon>Hologalegina</taxon>
        <taxon>IRL clade</taxon>
        <taxon>Trifolieae</taxon>
        <taxon>Medicago</taxon>
    </lineage>
</organism>
<gene>
    <name evidence="2" type="ORF">MtrDRAFT_AC174467g19v1</name>
</gene>
<accession>A2Q6B1</accession>
<reference evidence="2" key="2">
    <citation type="submission" date="2007-03" db="EMBL/GenBank/DDBJ databases">
        <authorList>
            <consortium name="The International Medicago Genome Annotation Group"/>
        </authorList>
    </citation>
    <scope>NUCLEOTIDE SEQUENCE</scope>
</reference>
<protein>
    <submittedName>
        <fullName evidence="2">Uncharacterized protein</fullName>
    </submittedName>
</protein>
<reference evidence="2" key="1">
    <citation type="submission" date="2006-02" db="EMBL/GenBank/DDBJ databases">
        <authorList>
            <person name="Town C.D."/>
        </authorList>
    </citation>
    <scope>NUCLEOTIDE SEQUENCE</scope>
</reference>